<gene>
    <name evidence="2" type="ORF">GCM10009676_42420</name>
</gene>
<sequence>MSQGNDGGAGAFAGAEASGEVSIEGSTSGSGEASTRGSGEASTSGGSFWDQAMFAVKGDKGSATAEGWLKGDVTSGPGSGGFEMDPESAEDMVKQAKSIAMEMQEQYLKAEGLIKSEPPAKDPGSEAFQSVAVPMFGLGADSVKAQWQRYTDIAVKLEKALEIYNETDEQAGKDAKKSSGGLLG</sequence>
<feature type="compositionally biased region" description="Gly residues" evidence="1">
    <location>
        <begin position="1"/>
        <end position="11"/>
    </location>
</feature>
<evidence type="ECO:0000313" key="2">
    <source>
        <dbReference type="EMBL" id="GAA1251162.1"/>
    </source>
</evidence>
<evidence type="ECO:0008006" key="4">
    <source>
        <dbReference type="Google" id="ProtNLM"/>
    </source>
</evidence>
<proteinExistence type="predicted"/>
<protein>
    <recommendedName>
        <fullName evidence="4">PE family protein</fullName>
    </recommendedName>
</protein>
<dbReference type="RefSeq" id="WP_253865422.1">
    <property type="nucleotide sequence ID" value="NZ_BAAALN010000019.1"/>
</dbReference>
<dbReference type="EMBL" id="BAAALN010000019">
    <property type="protein sequence ID" value="GAA1251162.1"/>
    <property type="molecule type" value="Genomic_DNA"/>
</dbReference>
<evidence type="ECO:0000256" key="1">
    <source>
        <dbReference type="SAM" id="MobiDB-lite"/>
    </source>
</evidence>
<keyword evidence="3" id="KW-1185">Reference proteome</keyword>
<accession>A0ABN1WLS7</accession>
<reference evidence="2 3" key="1">
    <citation type="journal article" date="2019" name="Int. J. Syst. Evol. Microbiol.">
        <title>The Global Catalogue of Microorganisms (GCM) 10K type strain sequencing project: providing services to taxonomists for standard genome sequencing and annotation.</title>
        <authorList>
            <consortium name="The Broad Institute Genomics Platform"/>
            <consortium name="The Broad Institute Genome Sequencing Center for Infectious Disease"/>
            <person name="Wu L."/>
            <person name="Ma J."/>
        </authorList>
    </citation>
    <scope>NUCLEOTIDE SEQUENCE [LARGE SCALE GENOMIC DNA]</scope>
    <source>
        <strain evidence="2 3">JCM 13023</strain>
    </source>
</reference>
<feature type="compositionally biased region" description="Low complexity" evidence="1">
    <location>
        <begin position="12"/>
        <end position="42"/>
    </location>
</feature>
<comment type="caution">
    <text evidence="2">The sequence shown here is derived from an EMBL/GenBank/DDBJ whole genome shotgun (WGS) entry which is preliminary data.</text>
</comment>
<feature type="region of interest" description="Disordered" evidence="1">
    <location>
        <begin position="165"/>
        <end position="184"/>
    </location>
</feature>
<feature type="region of interest" description="Disordered" evidence="1">
    <location>
        <begin position="1"/>
        <end position="46"/>
    </location>
</feature>
<feature type="region of interest" description="Disordered" evidence="1">
    <location>
        <begin position="65"/>
        <end position="92"/>
    </location>
</feature>
<name>A0ABN1WLS7_9PSEU</name>
<evidence type="ECO:0000313" key="3">
    <source>
        <dbReference type="Proteomes" id="UP001500653"/>
    </source>
</evidence>
<organism evidence="2 3">
    <name type="scientific">Prauserella halophila</name>
    <dbReference type="NCBI Taxonomy" id="185641"/>
    <lineage>
        <taxon>Bacteria</taxon>
        <taxon>Bacillati</taxon>
        <taxon>Actinomycetota</taxon>
        <taxon>Actinomycetes</taxon>
        <taxon>Pseudonocardiales</taxon>
        <taxon>Pseudonocardiaceae</taxon>
        <taxon>Prauserella</taxon>
    </lineage>
</organism>
<dbReference type="Proteomes" id="UP001500653">
    <property type="component" value="Unassembled WGS sequence"/>
</dbReference>